<dbReference type="RefSeq" id="WP_039611357.1">
    <property type="nucleotide sequence ID" value="NZ_JWIC01000009.1"/>
</dbReference>
<keyword evidence="3 7" id="KW-0808">Transferase</keyword>
<dbReference type="Gene3D" id="3.30.200.20">
    <property type="entry name" value="Phosphorylase Kinase, domain 1"/>
    <property type="match status" value="1"/>
</dbReference>
<dbReference type="UniPathway" id="UPA00904">
    <property type="reaction ID" value="UER00872"/>
</dbReference>
<dbReference type="Proteomes" id="UP000031327">
    <property type="component" value="Unassembled WGS sequence"/>
</dbReference>
<keyword evidence="7" id="KW-0486">Methionine biosynthesis</keyword>
<comment type="function">
    <text evidence="7">Catalyzes the phosphorylation of methylthioribose into methylthioribose-1-phosphate.</text>
</comment>
<comment type="subunit">
    <text evidence="2 7">Homodimer.</text>
</comment>
<evidence type="ECO:0000259" key="8">
    <source>
        <dbReference type="Pfam" id="PF01636"/>
    </source>
</evidence>
<organism evidence="9 10">
    <name type="scientific">Pseudoalteromonas luteoviolacea</name>
    <dbReference type="NCBI Taxonomy" id="43657"/>
    <lineage>
        <taxon>Bacteria</taxon>
        <taxon>Pseudomonadati</taxon>
        <taxon>Pseudomonadota</taxon>
        <taxon>Gammaproteobacteria</taxon>
        <taxon>Alteromonadales</taxon>
        <taxon>Pseudoalteromonadaceae</taxon>
        <taxon>Pseudoalteromonas</taxon>
    </lineage>
</organism>
<comment type="caution">
    <text evidence="9">The sequence shown here is derived from an EMBL/GenBank/DDBJ whole genome shotgun (WGS) entry which is preliminary data.</text>
</comment>
<dbReference type="InterPro" id="IPR009212">
    <property type="entry name" value="Methylthioribose_kinase"/>
</dbReference>
<dbReference type="SUPFAM" id="SSF56112">
    <property type="entry name" value="Protein kinase-like (PK-like)"/>
    <property type="match status" value="1"/>
</dbReference>
<dbReference type="PIRSF" id="PIRSF031134">
    <property type="entry name" value="MTRK"/>
    <property type="match status" value="1"/>
</dbReference>
<keyword evidence="6 7" id="KW-0067">ATP-binding</keyword>
<dbReference type="GO" id="GO:0019509">
    <property type="term" value="P:L-methionine salvage from methylthioadenosine"/>
    <property type="evidence" value="ECO:0007669"/>
    <property type="project" value="UniProtKB-UniRule"/>
</dbReference>
<evidence type="ECO:0000313" key="9">
    <source>
        <dbReference type="EMBL" id="KID55367.1"/>
    </source>
</evidence>
<dbReference type="GO" id="GO:0046522">
    <property type="term" value="F:S-methyl-5-thioribose kinase activity"/>
    <property type="evidence" value="ECO:0007669"/>
    <property type="project" value="UniProtKB-UniRule"/>
</dbReference>
<reference evidence="9 10" key="1">
    <citation type="submission" date="2014-12" db="EMBL/GenBank/DDBJ databases">
        <title>Draft Genome Sequence of Pseudoalteromonas luteoviolacea HI1.</title>
        <authorList>
            <person name="Asahina A.Y."/>
            <person name="Hadfield M.G."/>
        </authorList>
    </citation>
    <scope>NUCLEOTIDE SEQUENCE [LARGE SCALE GENOMIC DNA]</scope>
    <source>
        <strain evidence="9 10">HI1</strain>
    </source>
</reference>
<comment type="catalytic activity">
    <reaction evidence="7">
        <text>5-(methylsulfanyl)-D-ribose + ATP = 5-(methylsulfanyl)-alpha-D-ribose 1-phosphate + ADP + H(+)</text>
        <dbReference type="Rhea" id="RHEA:22312"/>
        <dbReference type="ChEBI" id="CHEBI:15378"/>
        <dbReference type="ChEBI" id="CHEBI:30616"/>
        <dbReference type="ChEBI" id="CHEBI:58533"/>
        <dbReference type="ChEBI" id="CHEBI:78440"/>
        <dbReference type="ChEBI" id="CHEBI:456216"/>
        <dbReference type="EC" id="2.7.1.100"/>
    </reaction>
</comment>
<feature type="binding site" evidence="7">
    <location>
        <position position="40"/>
    </location>
    <ligand>
        <name>ATP</name>
        <dbReference type="ChEBI" id="CHEBI:30616"/>
    </ligand>
</feature>
<feature type="binding site" evidence="7">
    <location>
        <position position="345"/>
    </location>
    <ligand>
        <name>substrate</name>
    </ligand>
</feature>
<dbReference type="PANTHER" id="PTHR34273:SF2">
    <property type="entry name" value="METHYLTHIORIBOSE KINASE"/>
    <property type="match status" value="1"/>
</dbReference>
<evidence type="ECO:0000313" key="10">
    <source>
        <dbReference type="Proteomes" id="UP000031327"/>
    </source>
</evidence>
<feature type="binding site" evidence="7">
    <location>
        <position position="229"/>
    </location>
    <ligand>
        <name>substrate</name>
    </ligand>
</feature>
<comment type="similarity">
    <text evidence="1 7">Belongs to the methylthioribose kinase family.</text>
</comment>
<dbReference type="Gene3D" id="3.90.1200.10">
    <property type="match status" value="1"/>
</dbReference>
<dbReference type="EMBL" id="JWIC01000009">
    <property type="protein sequence ID" value="KID55367.1"/>
    <property type="molecule type" value="Genomic_DNA"/>
</dbReference>
<keyword evidence="5 7" id="KW-0418">Kinase</keyword>
<evidence type="ECO:0000256" key="3">
    <source>
        <dbReference type="ARBA" id="ARBA00022679"/>
    </source>
</evidence>
<name>A0A0C1QJV3_9GAMM</name>
<keyword evidence="4 7" id="KW-0547">Nucleotide-binding</keyword>
<gene>
    <name evidence="7" type="primary">mtnK</name>
    <name evidence="9" type="ORF">JF50_21160</name>
</gene>
<evidence type="ECO:0000256" key="5">
    <source>
        <dbReference type="ARBA" id="ARBA00022777"/>
    </source>
</evidence>
<dbReference type="GO" id="GO:0005524">
    <property type="term" value="F:ATP binding"/>
    <property type="evidence" value="ECO:0007669"/>
    <property type="project" value="UniProtKB-UniRule"/>
</dbReference>
<dbReference type="EC" id="2.7.1.100" evidence="7"/>
<evidence type="ECO:0000256" key="1">
    <source>
        <dbReference type="ARBA" id="ARBA00010165"/>
    </source>
</evidence>
<feature type="binding site" evidence="7">
    <location>
        <begin position="111"/>
        <end position="113"/>
    </location>
    <ligand>
        <name>ATP</name>
        <dbReference type="ChEBI" id="CHEBI:30616"/>
    </ligand>
</feature>
<feature type="binding site" evidence="7">
    <location>
        <begin position="246"/>
        <end position="248"/>
    </location>
    <ligand>
        <name>ATP</name>
        <dbReference type="ChEBI" id="CHEBI:30616"/>
    </ligand>
</feature>
<evidence type="ECO:0000256" key="2">
    <source>
        <dbReference type="ARBA" id="ARBA00011738"/>
    </source>
</evidence>
<dbReference type="Pfam" id="PF01636">
    <property type="entry name" value="APH"/>
    <property type="match status" value="1"/>
</dbReference>
<protein>
    <recommendedName>
        <fullName evidence="7">Methylthioribose kinase</fullName>
        <shortName evidence="7">MTR kinase</shortName>
        <ecNumber evidence="7">2.7.1.100</ecNumber>
    </recommendedName>
</protein>
<feature type="domain" description="Aminoglycoside phosphotransferase" evidence="8">
    <location>
        <begin position="33"/>
        <end position="263"/>
    </location>
</feature>
<dbReference type="InterPro" id="IPR002575">
    <property type="entry name" value="Aminoglycoside_PTrfase"/>
</dbReference>
<proteinExistence type="inferred from homology"/>
<dbReference type="OrthoDB" id="9777791at2"/>
<dbReference type="AlphaFoldDB" id="A0A0C1QJV3"/>
<feature type="binding site" evidence="7">
    <location>
        <position position="57"/>
    </location>
    <ligand>
        <name>ATP</name>
        <dbReference type="ChEBI" id="CHEBI:30616"/>
    </ligand>
</feature>
<dbReference type="NCBIfam" id="TIGR01767">
    <property type="entry name" value="MTRK"/>
    <property type="match status" value="1"/>
</dbReference>
<evidence type="ECO:0000256" key="4">
    <source>
        <dbReference type="ARBA" id="ARBA00022741"/>
    </source>
</evidence>
<sequence>MSKYVAFNNDTALSYVQELGQFFPADAVLSCYEFGDGNLNLVFRIQDANEQRSIILKQALPYARCVGESWPLTLDRARIEASVLQKHGAVCPELTAKVLHHNSELAVTILEDLGHMAILRGELNQGNTFKHLGTHVGTYLANTSFFHSDFYLPAADKKSLVQEFTNPELCAITEDLFFDDPYRDHERNNYPVALEEQVSLLRENKTLLINVAKLKSKFYSSPQTLLHGDVHTGSLFVSAQETKFIDPEFGFFGPIGFDLGSFIGNLLLNYCAQNGRIIETPKRRDVHSYLLSTISTCLQTFEQHWLTLAKTDTRDLALQAPGYVEQFLQEVLQDAMGYCGTELIRRTIGLAHVADIDGIEDEAKRLAVQKQTLLLGEQLILNSKSCRSTDDFYQLIISFAH</sequence>
<dbReference type="HAMAP" id="MF_01683">
    <property type="entry name" value="Salvage_MtnK"/>
    <property type="match status" value="1"/>
</dbReference>
<evidence type="ECO:0000256" key="6">
    <source>
        <dbReference type="ARBA" id="ARBA00022840"/>
    </source>
</evidence>
<keyword evidence="7" id="KW-0028">Amino-acid biosynthesis</keyword>
<accession>A0A0C1QJV3</accession>
<evidence type="ECO:0000256" key="7">
    <source>
        <dbReference type="HAMAP-Rule" id="MF_01683"/>
    </source>
</evidence>
<dbReference type="PANTHER" id="PTHR34273">
    <property type="entry name" value="METHYLTHIORIBOSE KINASE"/>
    <property type="match status" value="1"/>
</dbReference>
<dbReference type="InterPro" id="IPR011009">
    <property type="entry name" value="Kinase-like_dom_sf"/>
</dbReference>
<comment type="pathway">
    <text evidence="7">Amino-acid biosynthesis; L-methionine biosynthesis via salvage pathway; S-methyl-5-thio-alpha-D-ribose 1-phosphate from S-methyl-5'-thioadenosine (hydrolase route): step 2/2.</text>
</comment>